<keyword evidence="5" id="KW-0336">GPI-anchor</keyword>
<protein>
    <recommendedName>
        <fullName evidence="5">1,3-beta-glucanosyltransferase</fullName>
        <ecNumber evidence="5">2.4.1.-</ecNumber>
    </recommendedName>
</protein>
<keyword evidence="7" id="KW-1185">Reference proteome</keyword>
<evidence type="ECO:0000313" key="7">
    <source>
        <dbReference type="Proteomes" id="UP001056384"/>
    </source>
</evidence>
<dbReference type="GO" id="GO:0005886">
    <property type="term" value="C:plasma membrane"/>
    <property type="evidence" value="ECO:0007669"/>
    <property type="project" value="UniProtKB-SubCell"/>
</dbReference>
<proteinExistence type="inferred from homology"/>
<dbReference type="GO" id="GO:0031505">
    <property type="term" value="P:fungal-type cell wall organization"/>
    <property type="evidence" value="ECO:0007669"/>
    <property type="project" value="TreeGrafter"/>
</dbReference>
<dbReference type="PANTHER" id="PTHR31468">
    <property type="entry name" value="1,3-BETA-GLUCANOSYLTRANSFERASE GAS1"/>
    <property type="match status" value="1"/>
</dbReference>
<dbReference type="GO" id="GO:0071970">
    <property type="term" value="P:fungal-type cell wall (1-&gt;3)-beta-D-glucan biosynthetic process"/>
    <property type="evidence" value="ECO:0007669"/>
    <property type="project" value="TreeGrafter"/>
</dbReference>
<dbReference type="EMBL" id="CP099426">
    <property type="protein sequence ID" value="USW57424.1"/>
    <property type="molecule type" value="Genomic_DNA"/>
</dbReference>
<keyword evidence="5" id="KW-0449">Lipoprotein</keyword>
<feature type="signal peptide" evidence="5">
    <location>
        <begin position="1"/>
        <end position="18"/>
    </location>
</feature>
<dbReference type="GO" id="GO:0016787">
    <property type="term" value="F:hydrolase activity"/>
    <property type="evidence" value="ECO:0007669"/>
    <property type="project" value="UniProtKB-KW"/>
</dbReference>
<dbReference type="AlphaFoldDB" id="A0A9Q9AXW6"/>
<dbReference type="OrthoDB" id="421038at2759"/>
<accession>A0A9Q9AXW6</accession>
<comment type="function">
    <text evidence="5">Splits internally a 1,3-beta-glucan molecule and transfers the newly generated reducing end (the donor) to the non-reducing end of another 1,3-beta-glucan molecule (the acceptor) forming a 1,3-beta linkage, resulting in the elongation of 1,3-beta-glucan chains in the cell wall.</text>
</comment>
<dbReference type="GO" id="GO:0098552">
    <property type="term" value="C:side of membrane"/>
    <property type="evidence" value="ECO:0007669"/>
    <property type="project" value="UniProtKB-KW"/>
</dbReference>
<evidence type="ECO:0000256" key="4">
    <source>
        <dbReference type="ARBA" id="ARBA00023180"/>
    </source>
</evidence>
<comment type="subcellular location">
    <subcellularLocation>
        <location evidence="1 5">Cell membrane</location>
        <topology evidence="1 5">Lipid-anchor</topology>
        <topology evidence="1 5">GPI-anchor</topology>
    </subcellularLocation>
</comment>
<keyword evidence="4" id="KW-0325">Glycoprotein</keyword>
<sequence>MKTRTLSALSALAALTAAVDPVEVKQQEFVVSNSGERFMIVGVDYQPGGQDAYGTGKGDPLSNATVCLRDAALMQSLGINTIRSYNVDPTENHDECVSIFNSVGIYMLIDVNSPLSGQSIDRSNPSASYTRDYLNHIFTVVEAFKDYPNTLGFFAGNEIINDVGTAQDNPPYIRAVQRDLKNYIKNHASRTIPVGYSAAQVQEVLKDTWSYLQCNNANGDEDMSRSDFFGLNSYSWCGSGSSYTTSGYDVLVEWFGNTTIPVFFSEYGCNVPSPRVFDEVPVLYGPQMAVLSGGLVYEWTQEPSNYGIVEENSNGTLSLLADYNTLETQYNKLDIGLLTTSNQTATNLQPPECSSDLISSSDFSSDFDIPDVPSGAAALISNGVSNAPTGSIVTVTQTSVQVPVYATNGARIENLAIVAASGANRPGSGSLTTGAAGGASSTSSGLAAKATYGAMGGAVAAAVFGAGFVL</sequence>
<evidence type="ECO:0000256" key="5">
    <source>
        <dbReference type="RuleBase" id="RU361209"/>
    </source>
</evidence>
<evidence type="ECO:0000313" key="6">
    <source>
        <dbReference type="EMBL" id="USW57424.1"/>
    </source>
</evidence>
<comment type="similarity">
    <text evidence="2 5">Belongs to the glycosyl hydrolase 72 family.</text>
</comment>
<dbReference type="SUPFAM" id="SSF51445">
    <property type="entry name" value="(Trans)glycosidases"/>
    <property type="match status" value="1"/>
</dbReference>
<dbReference type="Proteomes" id="UP001056384">
    <property type="component" value="Chromosome 9"/>
</dbReference>
<gene>
    <name evidence="6" type="ORF">Slin15195_G107430</name>
</gene>
<dbReference type="PANTHER" id="PTHR31468:SF4">
    <property type="entry name" value="1,3-BETA-GLUCANOSYLTRANSFERASE GAS3-RELATED"/>
    <property type="match status" value="1"/>
</dbReference>
<dbReference type="InterPro" id="IPR004886">
    <property type="entry name" value="Glucanosyltransferase"/>
</dbReference>
<reference evidence="6" key="1">
    <citation type="submission" date="2022-06" db="EMBL/GenBank/DDBJ databases">
        <title>Complete genome sequences of two strains of the flax pathogen Septoria linicola.</title>
        <authorList>
            <person name="Lapalu N."/>
            <person name="Simon A."/>
            <person name="Demenou B."/>
            <person name="Paumier D."/>
            <person name="Guillot M.-P."/>
            <person name="Gout L."/>
            <person name="Valade R."/>
        </authorList>
    </citation>
    <scope>NUCLEOTIDE SEQUENCE</scope>
    <source>
        <strain evidence="6">SE15195</strain>
    </source>
</reference>
<dbReference type="Pfam" id="PF03198">
    <property type="entry name" value="Glyco_hydro_72"/>
    <property type="match status" value="1"/>
</dbReference>
<evidence type="ECO:0000256" key="3">
    <source>
        <dbReference type="ARBA" id="ARBA00022729"/>
    </source>
</evidence>
<name>A0A9Q9AXW6_9PEZI</name>
<organism evidence="6 7">
    <name type="scientific">Septoria linicola</name>
    <dbReference type="NCBI Taxonomy" id="215465"/>
    <lineage>
        <taxon>Eukaryota</taxon>
        <taxon>Fungi</taxon>
        <taxon>Dikarya</taxon>
        <taxon>Ascomycota</taxon>
        <taxon>Pezizomycotina</taxon>
        <taxon>Dothideomycetes</taxon>
        <taxon>Dothideomycetidae</taxon>
        <taxon>Mycosphaerellales</taxon>
        <taxon>Mycosphaerellaceae</taxon>
        <taxon>Septoria</taxon>
    </lineage>
</organism>
<dbReference type="EC" id="2.4.1.-" evidence="5"/>
<dbReference type="GO" id="GO:0042124">
    <property type="term" value="F:1,3-beta-glucanosyltransferase activity"/>
    <property type="evidence" value="ECO:0007669"/>
    <property type="project" value="TreeGrafter"/>
</dbReference>
<dbReference type="Gene3D" id="3.20.20.80">
    <property type="entry name" value="Glycosidases"/>
    <property type="match status" value="1"/>
</dbReference>
<keyword evidence="6" id="KW-0378">Hydrolase</keyword>
<keyword evidence="5" id="KW-0472">Membrane</keyword>
<keyword evidence="3 5" id="KW-0732">Signal</keyword>
<evidence type="ECO:0000256" key="1">
    <source>
        <dbReference type="ARBA" id="ARBA00004609"/>
    </source>
</evidence>
<evidence type="ECO:0000256" key="2">
    <source>
        <dbReference type="ARBA" id="ARBA00007528"/>
    </source>
</evidence>
<keyword evidence="5" id="KW-0808">Transferase</keyword>
<feature type="chain" id="PRO_5040527701" description="1,3-beta-glucanosyltransferase" evidence="5">
    <location>
        <begin position="19"/>
        <end position="470"/>
    </location>
</feature>
<dbReference type="InterPro" id="IPR017853">
    <property type="entry name" value="GH"/>
</dbReference>